<dbReference type="OrthoDB" id="5550281at2759"/>
<evidence type="ECO:0000256" key="1">
    <source>
        <dbReference type="SAM" id="MobiDB-lite"/>
    </source>
</evidence>
<protein>
    <recommendedName>
        <fullName evidence="4">HMG box domain-containing protein</fullName>
    </recommendedName>
</protein>
<proteinExistence type="predicted"/>
<dbReference type="Proteomes" id="UP000590412">
    <property type="component" value="Unassembled WGS sequence"/>
</dbReference>
<evidence type="ECO:0008006" key="4">
    <source>
        <dbReference type="Google" id="ProtNLM"/>
    </source>
</evidence>
<feature type="region of interest" description="Disordered" evidence="1">
    <location>
        <begin position="78"/>
        <end position="101"/>
    </location>
</feature>
<accession>A0A8X7TD71</accession>
<name>A0A8X7TD71_CANPA</name>
<sequence>MLRLIVNPSRALATQVICKPLSSASIRHQVVNYSTAKTTRSSKDKEAAYLKKKLQTAKDKKKSIEQDLKDKTREIRELSKERKKKAATQEKTKLKEQKEAEKHKAFLKDTLREPRSLNVHNYFAKATKTPVYELKEKFAELSESEVAKYKEATNKYNHALKSILTPKPVLGPTSAYQNFVSQNYPPDVSGREAMTRLAAKWKALSDEEKKSFDVPDHEVERIKSLQKQWEKTREEEYPKLVKFKQEYKFTI</sequence>
<dbReference type="InterPro" id="IPR036910">
    <property type="entry name" value="HMG_box_dom_sf"/>
</dbReference>
<organism evidence="2 3">
    <name type="scientific">Candida parapsilosis</name>
    <name type="common">Yeast</name>
    <dbReference type="NCBI Taxonomy" id="5480"/>
    <lineage>
        <taxon>Eukaryota</taxon>
        <taxon>Fungi</taxon>
        <taxon>Dikarya</taxon>
        <taxon>Ascomycota</taxon>
        <taxon>Saccharomycotina</taxon>
        <taxon>Pichiomycetes</taxon>
        <taxon>Debaryomycetaceae</taxon>
        <taxon>Candida/Lodderomyces clade</taxon>
        <taxon>Candida</taxon>
    </lineage>
</organism>
<gene>
    <name evidence="2" type="ORF">FOB60_001042</name>
</gene>
<dbReference type="Gene3D" id="1.10.30.10">
    <property type="entry name" value="High mobility group box domain"/>
    <property type="match status" value="1"/>
</dbReference>
<dbReference type="SUPFAM" id="SSF47095">
    <property type="entry name" value="HMG-box"/>
    <property type="match status" value="1"/>
</dbReference>
<dbReference type="CDD" id="cd00084">
    <property type="entry name" value="HMG-box_SF"/>
    <property type="match status" value="1"/>
</dbReference>
<reference evidence="2" key="1">
    <citation type="submission" date="2020-03" db="EMBL/GenBank/DDBJ databases">
        <title>FDA dAtabase for Regulatory Grade micrObial Sequences (FDA-ARGOS): Supporting development and validation of Infectious Disease Dx tests.</title>
        <authorList>
            <person name="Campos J."/>
            <person name="Goldberg B."/>
            <person name="Tallon L."/>
            <person name="Sadzewicz L."/>
            <person name="Vavikolanu K."/>
            <person name="Mehta A."/>
            <person name="Aluvathingal J."/>
            <person name="Nadendla S."/>
            <person name="Nandy P."/>
            <person name="Geyer C."/>
            <person name="Yan Y."/>
            <person name="Sichtig H."/>
        </authorList>
    </citation>
    <scope>NUCLEOTIDE SEQUENCE [LARGE SCALE GENOMIC DNA]</scope>
    <source>
        <strain evidence="2">FDAARGOS_652</strain>
    </source>
</reference>
<evidence type="ECO:0000313" key="2">
    <source>
        <dbReference type="EMBL" id="KAF6059460.1"/>
    </source>
</evidence>
<comment type="caution">
    <text evidence="2">The sequence shown here is derived from an EMBL/GenBank/DDBJ whole genome shotgun (WGS) entry which is preliminary data.</text>
</comment>
<evidence type="ECO:0000313" key="3">
    <source>
        <dbReference type="Proteomes" id="UP000590412"/>
    </source>
</evidence>
<feature type="compositionally biased region" description="Basic and acidic residues" evidence="1">
    <location>
        <begin position="87"/>
        <end position="101"/>
    </location>
</feature>
<dbReference type="EMBL" id="JABWAB010000001">
    <property type="protein sequence ID" value="KAF6059460.1"/>
    <property type="molecule type" value="Genomic_DNA"/>
</dbReference>
<dbReference type="AlphaFoldDB" id="A0A8X7TD71"/>